<dbReference type="SUPFAM" id="SSF57667">
    <property type="entry name" value="beta-beta-alpha zinc fingers"/>
    <property type="match status" value="3"/>
</dbReference>
<gene>
    <name evidence="8" type="ORF">BCR35DRAFT_331995</name>
</gene>
<evidence type="ECO:0000256" key="6">
    <source>
        <dbReference type="SAM" id="MobiDB-lite"/>
    </source>
</evidence>
<feature type="domain" description="C2H2-type" evidence="7">
    <location>
        <begin position="187"/>
        <end position="216"/>
    </location>
</feature>
<keyword evidence="3 5" id="KW-0863">Zinc-finger</keyword>
<keyword evidence="4" id="KW-0862">Zinc</keyword>
<feature type="region of interest" description="Disordered" evidence="6">
    <location>
        <begin position="368"/>
        <end position="472"/>
    </location>
</feature>
<keyword evidence="9" id="KW-1185">Reference proteome</keyword>
<dbReference type="GO" id="GO:0000978">
    <property type="term" value="F:RNA polymerase II cis-regulatory region sequence-specific DNA binding"/>
    <property type="evidence" value="ECO:0007669"/>
    <property type="project" value="TreeGrafter"/>
</dbReference>
<feature type="domain" description="C2H2-type" evidence="7">
    <location>
        <begin position="127"/>
        <end position="156"/>
    </location>
</feature>
<dbReference type="Pfam" id="PF00096">
    <property type="entry name" value="zf-C2H2"/>
    <property type="match status" value="4"/>
</dbReference>
<evidence type="ECO:0000313" key="9">
    <source>
        <dbReference type="Proteomes" id="UP000193467"/>
    </source>
</evidence>
<evidence type="ECO:0000259" key="7">
    <source>
        <dbReference type="PROSITE" id="PS50157"/>
    </source>
</evidence>
<dbReference type="FunFam" id="3.30.160.60:FF:000125">
    <property type="entry name" value="Putative zinc finger protein 143"/>
    <property type="match status" value="2"/>
</dbReference>
<feature type="domain" description="C2H2-type" evidence="7">
    <location>
        <begin position="157"/>
        <end position="186"/>
    </location>
</feature>
<evidence type="ECO:0000256" key="5">
    <source>
        <dbReference type="PROSITE-ProRule" id="PRU00042"/>
    </source>
</evidence>
<evidence type="ECO:0000256" key="2">
    <source>
        <dbReference type="ARBA" id="ARBA00022737"/>
    </source>
</evidence>
<accession>A0A1Y2F797</accession>
<dbReference type="PROSITE" id="PS00028">
    <property type="entry name" value="ZINC_FINGER_C2H2_1"/>
    <property type="match status" value="4"/>
</dbReference>
<feature type="domain" description="C2H2-type" evidence="7">
    <location>
        <begin position="217"/>
        <end position="247"/>
    </location>
</feature>
<dbReference type="GO" id="GO:0005667">
    <property type="term" value="C:transcription regulator complex"/>
    <property type="evidence" value="ECO:0007669"/>
    <property type="project" value="TreeGrafter"/>
</dbReference>
<feature type="region of interest" description="Disordered" evidence="6">
    <location>
        <begin position="486"/>
        <end position="526"/>
    </location>
</feature>
<feature type="compositionally biased region" description="Low complexity" evidence="6">
    <location>
        <begin position="486"/>
        <end position="501"/>
    </location>
</feature>
<feature type="region of interest" description="Disordered" evidence="6">
    <location>
        <begin position="264"/>
        <end position="287"/>
    </location>
</feature>
<reference evidence="8 9" key="1">
    <citation type="submission" date="2016-07" db="EMBL/GenBank/DDBJ databases">
        <title>Pervasive Adenine N6-methylation of Active Genes in Fungi.</title>
        <authorList>
            <consortium name="DOE Joint Genome Institute"/>
            <person name="Mondo S.J."/>
            <person name="Dannebaum R.O."/>
            <person name="Kuo R.C."/>
            <person name="Labutti K."/>
            <person name="Haridas S."/>
            <person name="Kuo A."/>
            <person name="Salamov A."/>
            <person name="Ahrendt S.R."/>
            <person name="Lipzen A."/>
            <person name="Sullivan W."/>
            <person name="Andreopoulos W.B."/>
            <person name="Clum A."/>
            <person name="Lindquist E."/>
            <person name="Daum C."/>
            <person name="Ramamoorthy G.K."/>
            <person name="Gryganskyi A."/>
            <person name="Culley D."/>
            <person name="Magnuson J.K."/>
            <person name="James T.Y."/>
            <person name="O'Malley M.A."/>
            <person name="Stajich J.E."/>
            <person name="Spatafora J.W."/>
            <person name="Visel A."/>
            <person name="Grigoriev I.V."/>
        </authorList>
    </citation>
    <scope>NUCLEOTIDE SEQUENCE [LARGE SCALE GENOMIC DNA]</scope>
    <source>
        <strain evidence="8 9">62-1032</strain>
    </source>
</reference>
<dbReference type="GO" id="GO:0000981">
    <property type="term" value="F:DNA-binding transcription factor activity, RNA polymerase II-specific"/>
    <property type="evidence" value="ECO:0007669"/>
    <property type="project" value="UniProtKB-ARBA"/>
</dbReference>
<dbReference type="Gene3D" id="3.30.160.60">
    <property type="entry name" value="Classic Zinc Finger"/>
    <property type="match status" value="4"/>
</dbReference>
<comment type="caution">
    <text evidence="8">The sequence shown here is derived from an EMBL/GenBank/DDBJ whole genome shotgun (WGS) entry which is preliminary data.</text>
</comment>
<dbReference type="PROSITE" id="PS50157">
    <property type="entry name" value="ZINC_FINGER_C2H2_2"/>
    <property type="match status" value="4"/>
</dbReference>
<dbReference type="GO" id="GO:0031519">
    <property type="term" value="C:PcG protein complex"/>
    <property type="evidence" value="ECO:0007669"/>
    <property type="project" value="TreeGrafter"/>
</dbReference>
<dbReference type="STRING" id="106004.A0A1Y2F797"/>
<dbReference type="InterPro" id="IPR013087">
    <property type="entry name" value="Znf_C2H2_type"/>
</dbReference>
<feature type="compositionally biased region" description="Low complexity" evidence="6">
    <location>
        <begin position="510"/>
        <end position="523"/>
    </location>
</feature>
<evidence type="ECO:0000313" key="8">
    <source>
        <dbReference type="EMBL" id="ORY79751.1"/>
    </source>
</evidence>
<dbReference type="InterPro" id="IPR036236">
    <property type="entry name" value="Znf_C2H2_sf"/>
</dbReference>
<feature type="region of interest" description="Disordered" evidence="6">
    <location>
        <begin position="573"/>
        <end position="593"/>
    </location>
</feature>
<dbReference type="GO" id="GO:0008270">
    <property type="term" value="F:zinc ion binding"/>
    <property type="evidence" value="ECO:0007669"/>
    <property type="project" value="UniProtKB-KW"/>
</dbReference>
<keyword evidence="1" id="KW-0479">Metal-binding</keyword>
<dbReference type="OrthoDB" id="654211at2759"/>
<dbReference type="PANTHER" id="PTHR14003:SF19">
    <property type="entry name" value="YY2 TRANSCRIPTION FACTOR"/>
    <property type="match status" value="1"/>
</dbReference>
<name>A0A1Y2F797_9BASI</name>
<feature type="compositionally biased region" description="Polar residues" evidence="6">
    <location>
        <begin position="437"/>
        <end position="451"/>
    </location>
</feature>
<dbReference type="EMBL" id="MCGR01000026">
    <property type="protein sequence ID" value="ORY79751.1"/>
    <property type="molecule type" value="Genomic_DNA"/>
</dbReference>
<dbReference type="Proteomes" id="UP000193467">
    <property type="component" value="Unassembled WGS sequence"/>
</dbReference>
<dbReference type="SMART" id="SM00355">
    <property type="entry name" value="ZnF_C2H2"/>
    <property type="match status" value="4"/>
</dbReference>
<protein>
    <recommendedName>
        <fullName evidence="7">C2H2-type domain-containing protein</fullName>
    </recommendedName>
</protein>
<dbReference type="GO" id="GO:0000785">
    <property type="term" value="C:chromatin"/>
    <property type="evidence" value="ECO:0007669"/>
    <property type="project" value="TreeGrafter"/>
</dbReference>
<keyword evidence="2" id="KW-0677">Repeat</keyword>
<evidence type="ECO:0000256" key="4">
    <source>
        <dbReference type="ARBA" id="ARBA00022833"/>
    </source>
</evidence>
<dbReference type="PANTHER" id="PTHR14003">
    <property type="entry name" value="TRANSCRIPTIONAL REPRESSOR PROTEIN YY"/>
    <property type="match status" value="1"/>
</dbReference>
<evidence type="ECO:0000256" key="3">
    <source>
        <dbReference type="ARBA" id="ARBA00022771"/>
    </source>
</evidence>
<organism evidence="8 9">
    <name type="scientific">Leucosporidium creatinivorum</name>
    <dbReference type="NCBI Taxonomy" id="106004"/>
    <lineage>
        <taxon>Eukaryota</taxon>
        <taxon>Fungi</taxon>
        <taxon>Dikarya</taxon>
        <taxon>Basidiomycota</taxon>
        <taxon>Pucciniomycotina</taxon>
        <taxon>Microbotryomycetes</taxon>
        <taxon>Leucosporidiales</taxon>
        <taxon>Leucosporidium</taxon>
    </lineage>
</organism>
<evidence type="ECO:0000256" key="1">
    <source>
        <dbReference type="ARBA" id="ARBA00022723"/>
    </source>
</evidence>
<dbReference type="FunFam" id="3.30.160.60:FF:000072">
    <property type="entry name" value="zinc finger protein 143 isoform X1"/>
    <property type="match status" value="1"/>
</dbReference>
<dbReference type="InParanoid" id="A0A1Y2F797"/>
<proteinExistence type="predicted"/>
<dbReference type="AlphaFoldDB" id="A0A1Y2F797"/>
<feature type="compositionally biased region" description="Low complexity" evidence="6">
    <location>
        <begin position="395"/>
        <end position="427"/>
    </location>
</feature>
<feature type="compositionally biased region" description="Low complexity" evidence="6">
    <location>
        <begin position="266"/>
        <end position="280"/>
    </location>
</feature>
<sequence>MAVVYIEESGSLSALRGAIVSSPSLETPVAFFATASRQPVTPAWTLNSPSSRFGPFATKPQAGPLPLIYAPGALHSAVPSHSTTLSTKPPPISQRPPRLTVFSPHPPSQMDILELVHEDRSSASRPFACQDSGCYKAFARRSDLVRHMRIHSNERPWICEWPGCNRDFIQRSALTVHTRVHTGERPHKCEYDGCDKAFSDSSSLARHRRIHTGKRPYKCPDYLCGKTFCRKTTLTKHIKKNHPASPHFSHGSFDSRATIQTHYEEPYSPESSPPTSLSSECEGVEQEFYTSDERHQPYEAPQSHAEVDSHYLSAIPLAQATPQPQRTTRQASRATGMVGGWAPPVAQLEHARIRQHLEEQEAVQTVYATPPPQHPRHMQEFYSHSHSHGYEQREQYSQVQHQQQQQEQQYPGAFQSPPAHQQQFAAPAPHPHYLPTPATTYSGTPQTSHSLPCTPHPTYHPSVSAHHHGQTWSVPLPSQEFEYFHPQQQPHSAPHPSYQHQGYHTAPLPAYSSPPSRRTSATSLHTSAEQDVFLPSHSGAGHTGLGITLSPAAEDEVPSSDDVHHAMLHSRRFSEASGAEEAEYGSTGASAMLSPTRGVRPLALGGGYSSFMSATIEKMDQELLDDGSVGVFV</sequence>